<reference evidence="2" key="1">
    <citation type="journal article" date="2023" name="Commun. Biol.">
        <title>Genome analysis of Parmales, the sister group of diatoms, reveals the evolutionary specialization of diatoms from phago-mixotrophs to photoautotrophs.</title>
        <authorList>
            <person name="Ban H."/>
            <person name="Sato S."/>
            <person name="Yoshikawa S."/>
            <person name="Yamada K."/>
            <person name="Nakamura Y."/>
            <person name="Ichinomiya M."/>
            <person name="Sato N."/>
            <person name="Blanc-Mathieu R."/>
            <person name="Endo H."/>
            <person name="Kuwata A."/>
            <person name="Ogata H."/>
        </authorList>
    </citation>
    <scope>NUCLEOTIDE SEQUENCE [LARGE SCALE GENOMIC DNA]</scope>
</reference>
<proteinExistence type="predicted"/>
<accession>A0A9W7A1T7</accession>
<sequence>MEEAQKDTQDIEDVKDMRVFEIDDPTKFDFSEEYYKSAEYFKQEFPSFPSDEFYEVLELHARGVTPKQFKAMKKKEAKKKAKRVGKKTKNL</sequence>
<protein>
    <submittedName>
        <fullName evidence="1">Uncharacterized protein</fullName>
    </submittedName>
</protein>
<dbReference type="AlphaFoldDB" id="A0A9W7A1T7"/>
<name>A0A9W7A1T7_9STRA</name>
<comment type="caution">
    <text evidence="1">The sequence shown here is derived from an EMBL/GenBank/DDBJ whole genome shotgun (WGS) entry which is preliminary data.</text>
</comment>
<dbReference type="Proteomes" id="UP001162640">
    <property type="component" value="Unassembled WGS sequence"/>
</dbReference>
<evidence type="ECO:0000313" key="2">
    <source>
        <dbReference type="Proteomes" id="UP001162640"/>
    </source>
</evidence>
<dbReference type="EMBL" id="BLQM01000106">
    <property type="protein sequence ID" value="GMH64317.1"/>
    <property type="molecule type" value="Genomic_DNA"/>
</dbReference>
<gene>
    <name evidence="1" type="ORF">TL16_g03934</name>
</gene>
<evidence type="ECO:0000313" key="1">
    <source>
        <dbReference type="EMBL" id="GMH64317.1"/>
    </source>
</evidence>
<organism evidence="1 2">
    <name type="scientific">Triparma laevis f. inornata</name>
    <dbReference type="NCBI Taxonomy" id="1714386"/>
    <lineage>
        <taxon>Eukaryota</taxon>
        <taxon>Sar</taxon>
        <taxon>Stramenopiles</taxon>
        <taxon>Ochrophyta</taxon>
        <taxon>Bolidophyceae</taxon>
        <taxon>Parmales</taxon>
        <taxon>Triparmaceae</taxon>
        <taxon>Triparma</taxon>
    </lineage>
</organism>